<dbReference type="InterPro" id="IPR010071">
    <property type="entry name" value="AA_adenyl_dom"/>
</dbReference>
<dbReference type="InterPro" id="IPR023213">
    <property type="entry name" value="CAT-like_dom_sf"/>
</dbReference>
<dbReference type="GO" id="GO:0005737">
    <property type="term" value="C:cytoplasm"/>
    <property type="evidence" value="ECO:0007669"/>
    <property type="project" value="TreeGrafter"/>
</dbReference>
<dbReference type="InterPro" id="IPR000873">
    <property type="entry name" value="AMP-dep_synth/lig_dom"/>
</dbReference>
<dbReference type="InterPro" id="IPR006162">
    <property type="entry name" value="Ppantetheine_attach_site"/>
</dbReference>
<gene>
    <name evidence="5" type="ORF">EOK75_08350</name>
</gene>
<dbReference type="PROSITE" id="PS00012">
    <property type="entry name" value="PHOSPHOPANTETHEINE"/>
    <property type="match status" value="1"/>
</dbReference>
<keyword evidence="6" id="KW-1185">Reference proteome</keyword>
<dbReference type="Proteomes" id="UP000298631">
    <property type="component" value="Chromosome"/>
</dbReference>
<dbReference type="KEGG" id="pseb:EOK75_08350"/>
<evidence type="ECO:0000259" key="4">
    <source>
        <dbReference type="PROSITE" id="PS50075"/>
    </source>
</evidence>
<dbReference type="InterPro" id="IPR020845">
    <property type="entry name" value="AMP-binding_CS"/>
</dbReference>
<dbReference type="Gene3D" id="3.30.559.30">
    <property type="entry name" value="Nonribosomal peptide synthetase, condensation domain"/>
    <property type="match status" value="1"/>
</dbReference>
<dbReference type="Gene3D" id="1.10.1200.10">
    <property type="entry name" value="ACP-like"/>
    <property type="match status" value="1"/>
</dbReference>
<evidence type="ECO:0000256" key="3">
    <source>
        <dbReference type="ARBA" id="ARBA00022553"/>
    </source>
</evidence>
<proteinExistence type="predicted"/>
<dbReference type="Pfam" id="PF00668">
    <property type="entry name" value="Condensation"/>
    <property type="match status" value="1"/>
</dbReference>
<dbReference type="PROSITE" id="PS50075">
    <property type="entry name" value="CARRIER"/>
    <property type="match status" value="1"/>
</dbReference>
<dbReference type="SUPFAM" id="SSF47336">
    <property type="entry name" value="ACP-like"/>
    <property type="match status" value="1"/>
</dbReference>
<dbReference type="Pfam" id="PF00550">
    <property type="entry name" value="PP-binding"/>
    <property type="match status" value="1"/>
</dbReference>
<dbReference type="EMBL" id="CP039964">
    <property type="protein sequence ID" value="QCO55751.1"/>
    <property type="molecule type" value="Genomic_DNA"/>
</dbReference>
<evidence type="ECO:0000256" key="2">
    <source>
        <dbReference type="ARBA" id="ARBA00022450"/>
    </source>
</evidence>
<dbReference type="GO" id="GO:0003824">
    <property type="term" value="F:catalytic activity"/>
    <property type="evidence" value="ECO:0007669"/>
    <property type="project" value="InterPro"/>
</dbReference>
<dbReference type="NCBIfam" id="TIGR01733">
    <property type="entry name" value="AA-adenyl-dom"/>
    <property type="match status" value="1"/>
</dbReference>
<dbReference type="InterPro" id="IPR036736">
    <property type="entry name" value="ACP-like_sf"/>
</dbReference>
<dbReference type="OrthoDB" id="9803968at2"/>
<dbReference type="GO" id="GO:0044550">
    <property type="term" value="P:secondary metabolite biosynthetic process"/>
    <property type="evidence" value="ECO:0007669"/>
    <property type="project" value="TreeGrafter"/>
</dbReference>
<dbReference type="InterPro" id="IPR009081">
    <property type="entry name" value="PP-bd_ACP"/>
</dbReference>
<evidence type="ECO:0000313" key="5">
    <source>
        <dbReference type="EMBL" id="QCO55751.1"/>
    </source>
</evidence>
<accession>A0A4P8EF75</accession>
<dbReference type="Gene3D" id="3.40.50.12780">
    <property type="entry name" value="N-terminal domain of ligase-like"/>
    <property type="match status" value="1"/>
</dbReference>
<dbReference type="PANTHER" id="PTHR45527:SF1">
    <property type="entry name" value="FATTY ACID SYNTHASE"/>
    <property type="match status" value="1"/>
</dbReference>
<dbReference type="RefSeq" id="WP_137193512.1">
    <property type="nucleotide sequence ID" value="NZ_CP039964.1"/>
</dbReference>
<dbReference type="PROSITE" id="PS00455">
    <property type="entry name" value="AMP_BINDING"/>
    <property type="match status" value="1"/>
</dbReference>
<dbReference type="Gene3D" id="3.30.300.30">
    <property type="match status" value="1"/>
</dbReference>
<dbReference type="PANTHER" id="PTHR45527">
    <property type="entry name" value="NONRIBOSOMAL PEPTIDE SYNTHETASE"/>
    <property type="match status" value="1"/>
</dbReference>
<keyword evidence="2" id="KW-0596">Phosphopantetheine</keyword>
<name>A0A4P8EF75_9RHOB</name>
<dbReference type="GO" id="GO:0043041">
    <property type="term" value="P:amino acid activation for nonribosomal peptide biosynthetic process"/>
    <property type="evidence" value="ECO:0007669"/>
    <property type="project" value="TreeGrafter"/>
</dbReference>
<reference evidence="5 6" key="1">
    <citation type="submission" date="2019-05" db="EMBL/GenBank/DDBJ databases">
        <title>Pseudorhodobacter turbinis sp. nov., isolated from the gut of the Korean turban shell.</title>
        <authorList>
            <person name="Jeong Y.-S."/>
            <person name="Kang W.-R."/>
            <person name="Bae J.-W."/>
        </authorList>
    </citation>
    <scope>NUCLEOTIDE SEQUENCE [LARGE SCALE GENOMIC DNA]</scope>
    <source>
        <strain evidence="5 6">S12M18</strain>
    </source>
</reference>
<dbReference type="Gene3D" id="3.30.559.10">
    <property type="entry name" value="Chloramphenicol acetyltransferase-like domain"/>
    <property type="match status" value="1"/>
</dbReference>
<evidence type="ECO:0000313" key="6">
    <source>
        <dbReference type="Proteomes" id="UP000298631"/>
    </source>
</evidence>
<dbReference type="GO" id="GO:0031177">
    <property type="term" value="F:phosphopantetheine binding"/>
    <property type="evidence" value="ECO:0007669"/>
    <property type="project" value="TreeGrafter"/>
</dbReference>
<dbReference type="AlphaFoldDB" id="A0A4P8EF75"/>
<organism evidence="5 6">
    <name type="scientific">Pseudorhodobacter turbinis</name>
    <dbReference type="NCBI Taxonomy" id="2500533"/>
    <lineage>
        <taxon>Bacteria</taxon>
        <taxon>Pseudomonadati</taxon>
        <taxon>Pseudomonadota</taxon>
        <taxon>Alphaproteobacteria</taxon>
        <taxon>Rhodobacterales</taxon>
        <taxon>Paracoccaceae</taxon>
        <taxon>Pseudorhodobacter</taxon>
    </lineage>
</organism>
<dbReference type="Pfam" id="PF00501">
    <property type="entry name" value="AMP-binding"/>
    <property type="match status" value="1"/>
</dbReference>
<feature type="domain" description="Carrier" evidence="4">
    <location>
        <begin position="977"/>
        <end position="1051"/>
    </location>
</feature>
<sequence>MHDQIEAIRARVAALSPQERAGFRAKVEARGIDWSLIVADTPPRPRPDHLPLSPAQMQFWLLQQVHPETTALSIAFAWDVEGALDLDALRRALTYLIARHEPLRTAFTIKDGTPTQQVRATVPFDLATSLPPIATAESDFVAQAFDLGVAPLFRVRLLQHSQDRFSVLFAFHHIICDGWSRGIFLRELAASYQAYVAGQEPDLPPITRHFADIVLDQTEWLASSDATAQAAFWRAELEGIAPQSLSSWKRAADTSAETVTLPLGADLSARIAGLAAQLGVSQYVLMLAVFQLLLHRLTGAEDIAVGTPTAGRDSEEKSGLIGLFVNTLVLRNRIEPDMTFRTFLARVGKGFARAFEHQDLPFARVVDTVGAARNAGQTPLFQTLFQVQTGGYAHQNAAQIDLGDPRLAVRQRVLPLPQAKFDLSWHVMDQPGGYGVIIEYRPALFSGDQIRGMKAQFETLLHAVADAPDMCLSAFSFIPPDQTRDAVLRGPDSNIPDLLQQIEKQKGAEALICATSGQSLDYADLWDRAGQMANGLLARPELHGPDARVAISMRRGPDLVVAMLAALRAGLAYVPLDPEMPVARRDYILQDADVALVLSDHPLDTICPLVDPATLTGQGDLPAPDPDRIAYLIYTSGSTGWPKGVPITRRALSNLIASTADILGTGQDLRMLALTTVAFDISALEIFLPLSVGGTLVMAGTADTAMPAQLAGLIPRHGITHMQATPATWRLLLDHGWHGAPELVALSGGEALPTGLAQRLHANVKSLWNMYGPTETTIWSAALKITPRNLAGPVVPVGGPVANTSLRVLDPHGAVLPAGIAGELAIGGAGLSPGYRNRPDMNMRSFLTSGNERLYRTGDRVVLQGDTTLQFLGRVDHQIKLNGYRIEPGEIEAALTALPEIAEALAMVDGGRLLAYYRGDQTLDAQALRRQLADSLPSYMIPAQYVRIAAFPLNPNGKIDRAQLPKPDADEQAPRRTPTTGAEVLLHGIWADVLQKNGFGVDDNFFDLGGDSVRAIQIASRARESGLILTPAQMFENQTVALQAAAAQSAKTPWQVALSGGPIGNDIAGLAPVAGDSIGGGGAPVQQMLGAADLAKLHADAKLRNTTPARLMTAALARTIWHWRQAPFSLVLIDGTETEVRAMPAVLAALPSGVAGSEKALTDALAVGDRAGIDPRRIVEKAVIASWQAPAEQLAQVLAPTGLHLRAEAMEDGILLKWEYDPGLFSGATIARLAARHVAELRGQASGSTAGNNKLNKLRAQLKDTSK</sequence>
<dbReference type="SUPFAM" id="SSF52777">
    <property type="entry name" value="CoA-dependent acyltransferases"/>
    <property type="match status" value="2"/>
</dbReference>
<keyword evidence="3" id="KW-0597">Phosphoprotein</keyword>
<dbReference type="InterPro" id="IPR001242">
    <property type="entry name" value="Condensation_dom"/>
</dbReference>
<evidence type="ECO:0000256" key="1">
    <source>
        <dbReference type="ARBA" id="ARBA00001957"/>
    </source>
</evidence>
<dbReference type="InterPro" id="IPR042099">
    <property type="entry name" value="ANL_N_sf"/>
</dbReference>
<dbReference type="SUPFAM" id="SSF56801">
    <property type="entry name" value="Acetyl-CoA synthetase-like"/>
    <property type="match status" value="1"/>
</dbReference>
<dbReference type="InterPro" id="IPR045851">
    <property type="entry name" value="AMP-bd_C_sf"/>
</dbReference>
<protein>
    <submittedName>
        <fullName evidence="5">Amino acid adenylation domain-containing protein</fullName>
    </submittedName>
</protein>
<dbReference type="CDD" id="cd19531">
    <property type="entry name" value="LCL_NRPS-like"/>
    <property type="match status" value="1"/>
</dbReference>
<comment type="cofactor">
    <cofactor evidence="1">
        <name>pantetheine 4'-phosphate</name>
        <dbReference type="ChEBI" id="CHEBI:47942"/>
    </cofactor>
</comment>